<comment type="caution">
    <text evidence="3">The sequence shown here is derived from an EMBL/GenBank/DDBJ whole genome shotgun (WGS) entry which is preliminary data.</text>
</comment>
<dbReference type="FunFam" id="2.130.10.10:FF:000306">
    <property type="entry name" value="3-carboxymuconate cyclase"/>
    <property type="match status" value="2"/>
</dbReference>
<dbReference type="Gene3D" id="2.130.10.10">
    <property type="entry name" value="YVTN repeat-like/Quinoprotein amine dehydrogenase"/>
    <property type="match status" value="2"/>
</dbReference>
<proteinExistence type="inferred from homology"/>
<accession>A0AAD9LU47</accession>
<dbReference type="PANTHER" id="PTHR30344:SF1">
    <property type="entry name" value="6-PHOSPHOGLUCONOLACTONASE"/>
    <property type="match status" value="1"/>
</dbReference>
<feature type="signal peptide" evidence="2">
    <location>
        <begin position="1"/>
        <end position="19"/>
    </location>
</feature>
<dbReference type="Proteomes" id="UP001259832">
    <property type="component" value="Unassembled WGS sequence"/>
</dbReference>
<evidence type="ECO:0000256" key="2">
    <source>
        <dbReference type="SAM" id="SignalP"/>
    </source>
</evidence>
<dbReference type="EMBL" id="JASMQC010000002">
    <property type="protein sequence ID" value="KAK1947047.1"/>
    <property type="molecule type" value="Genomic_DNA"/>
</dbReference>
<feature type="chain" id="PRO_5042291857" evidence="2">
    <location>
        <begin position="20"/>
        <end position="801"/>
    </location>
</feature>
<reference evidence="3" key="1">
    <citation type="submission" date="2023-08" db="EMBL/GenBank/DDBJ databases">
        <title>Reference Genome Resource for the Citrus Pathogen Phytophthora citrophthora.</title>
        <authorList>
            <person name="Moller H."/>
            <person name="Coetzee B."/>
            <person name="Rose L.J."/>
            <person name="Van Niekerk J.M."/>
        </authorList>
    </citation>
    <scope>NUCLEOTIDE SEQUENCE</scope>
    <source>
        <strain evidence="3">STE-U-9442</strain>
    </source>
</reference>
<dbReference type="InterPro" id="IPR015943">
    <property type="entry name" value="WD40/YVTN_repeat-like_dom_sf"/>
</dbReference>
<sequence>MRLSTLALTFAASVASVSAGSPQQQTNTQPILFAGTYTRDEGWINGTGKGIYTYKFDTTDGTLTPWGVTPLGINPMYVQGSTKAFNTGERVIYAINAVSDKSKDNPGTQTGFVSALTLNNDGTLELLNTLETHGGSPTHISLSPEEDFVVISNYGGSLTMFPLNEDGSLAKESFNQEFLNGSQVVMDQQATGHIHSTTWLPNSKHVVAANLGSDELLQYDLDAKKQTLKSLKTVIRPPGSGPRHMALHPDGSVAYVVDEIANTVGVYQINKKAGQLSTKALQNIKTLPGDFKNSSSSADIHLSTNGKFLYTSNRGHDSIAIFKIDENDHTLTSLGWESTRGKIPRGFTIYQDWLIVANQNSNDMYVFKVNSKTGLLKYTGNSYDIGTAVCLHNRSPRLENYNSIRRIEITTAESTVSSMRLPSLFLCLVAVVAGVSAATTQSSTQPILFAATWTKETTNGINTFKLNEADGSLTPYGITPLTFADKGLNPTYVQGSNKKFSNGERVIYALNRLSTTGYVSAMTLQSNGTLKVINSQEMKGGSPAHVALSPNEDFVSVANYAGSLSLFPLNKDGSVGAESFYQDFPVGSKVVMDNQATGHIHSTTWLPKSNHVIAANLGGDELLQYELDATKKTLKSLETVKRPAGSGPRHMALDASGNFAYVTDELSNTVGVYKIDKKAALLSKTALQNISTLPAGFTNTSTASDIHLSSNGKFVYASNRGHNSIVTYKINTDGTLKALNWESSRGVTPRGFVVYKDWLIVANQASDDMYVFKVNGETGALTYTGNSYKIDGAVSLYVAEY</sequence>
<dbReference type="InterPro" id="IPR050282">
    <property type="entry name" value="Cycloisomerase_2"/>
</dbReference>
<evidence type="ECO:0000313" key="3">
    <source>
        <dbReference type="EMBL" id="KAK1947047.1"/>
    </source>
</evidence>
<dbReference type="InterPro" id="IPR019405">
    <property type="entry name" value="Lactonase_7-beta_prop"/>
</dbReference>
<protein>
    <submittedName>
        <fullName evidence="3">6-phosphogluconolactonase</fullName>
    </submittedName>
</protein>
<gene>
    <name evidence="3" type="ORF">P3T76_001057</name>
</gene>
<dbReference type="Pfam" id="PF10282">
    <property type="entry name" value="Lactonase"/>
    <property type="match status" value="2"/>
</dbReference>
<dbReference type="SUPFAM" id="SSF51004">
    <property type="entry name" value="C-terminal (heme d1) domain of cytochrome cd1-nitrite reductase"/>
    <property type="match status" value="2"/>
</dbReference>
<dbReference type="PANTHER" id="PTHR30344">
    <property type="entry name" value="6-PHOSPHOGLUCONOLACTONASE-RELATED"/>
    <property type="match status" value="1"/>
</dbReference>
<dbReference type="InterPro" id="IPR011048">
    <property type="entry name" value="Haem_d1_sf"/>
</dbReference>
<keyword evidence="4" id="KW-1185">Reference proteome</keyword>
<evidence type="ECO:0000256" key="1">
    <source>
        <dbReference type="ARBA" id="ARBA00005564"/>
    </source>
</evidence>
<organism evidence="3 4">
    <name type="scientific">Phytophthora citrophthora</name>
    <dbReference type="NCBI Taxonomy" id="4793"/>
    <lineage>
        <taxon>Eukaryota</taxon>
        <taxon>Sar</taxon>
        <taxon>Stramenopiles</taxon>
        <taxon>Oomycota</taxon>
        <taxon>Peronosporomycetes</taxon>
        <taxon>Peronosporales</taxon>
        <taxon>Peronosporaceae</taxon>
        <taxon>Phytophthora</taxon>
    </lineage>
</organism>
<name>A0AAD9LU47_9STRA</name>
<keyword evidence="2" id="KW-0732">Signal</keyword>
<dbReference type="GO" id="GO:0017057">
    <property type="term" value="F:6-phosphogluconolactonase activity"/>
    <property type="evidence" value="ECO:0007669"/>
    <property type="project" value="TreeGrafter"/>
</dbReference>
<dbReference type="AlphaFoldDB" id="A0AAD9LU47"/>
<evidence type="ECO:0000313" key="4">
    <source>
        <dbReference type="Proteomes" id="UP001259832"/>
    </source>
</evidence>
<comment type="similarity">
    <text evidence="1">Belongs to the cycloisomerase 2 family.</text>
</comment>